<feature type="compositionally biased region" description="Basic and acidic residues" evidence="1">
    <location>
        <begin position="252"/>
        <end position="262"/>
    </location>
</feature>
<evidence type="ECO:0000313" key="3">
    <source>
        <dbReference type="Proteomes" id="UP000002009"/>
    </source>
</evidence>
<accession>C1E4V5</accession>
<dbReference type="KEGG" id="mis:MICPUN_58170"/>
<dbReference type="FunCoup" id="C1E4V5">
    <property type="interactions" value="254"/>
</dbReference>
<dbReference type="InParanoid" id="C1E4V5"/>
<dbReference type="Proteomes" id="UP000002009">
    <property type="component" value="Chromosome 4"/>
</dbReference>
<evidence type="ECO:0000313" key="2">
    <source>
        <dbReference type="EMBL" id="ACO62785.1"/>
    </source>
</evidence>
<dbReference type="OrthoDB" id="10668933at2759"/>
<keyword evidence="3" id="KW-1185">Reference proteome</keyword>
<dbReference type="AlphaFoldDB" id="C1E4V5"/>
<feature type="region of interest" description="Disordered" evidence="1">
    <location>
        <begin position="1"/>
        <end position="49"/>
    </location>
</feature>
<name>C1E4V5_MICCC</name>
<protein>
    <submittedName>
        <fullName evidence="2">Uncharacterized protein</fullName>
    </submittedName>
</protein>
<dbReference type="GeneID" id="8243213"/>
<evidence type="ECO:0000256" key="1">
    <source>
        <dbReference type="SAM" id="MobiDB-lite"/>
    </source>
</evidence>
<proteinExistence type="predicted"/>
<feature type="compositionally biased region" description="Polar residues" evidence="1">
    <location>
        <begin position="12"/>
        <end position="26"/>
    </location>
</feature>
<reference evidence="2 3" key="1">
    <citation type="journal article" date="2009" name="Science">
        <title>Green evolution and dynamic adaptations revealed by genomes of the marine picoeukaryotes Micromonas.</title>
        <authorList>
            <person name="Worden A.Z."/>
            <person name="Lee J.H."/>
            <person name="Mock T."/>
            <person name="Rouze P."/>
            <person name="Simmons M.P."/>
            <person name="Aerts A.L."/>
            <person name="Allen A.E."/>
            <person name="Cuvelier M.L."/>
            <person name="Derelle E."/>
            <person name="Everett M.V."/>
            <person name="Foulon E."/>
            <person name="Grimwood J."/>
            <person name="Gundlach H."/>
            <person name="Henrissat B."/>
            <person name="Napoli C."/>
            <person name="McDonald S.M."/>
            <person name="Parker M.S."/>
            <person name="Rombauts S."/>
            <person name="Salamov A."/>
            <person name="Von Dassow P."/>
            <person name="Badger J.H."/>
            <person name="Coutinho P.M."/>
            <person name="Demir E."/>
            <person name="Dubchak I."/>
            <person name="Gentemann C."/>
            <person name="Eikrem W."/>
            <person name="Gready J.E."/>
            <person name="John U."/>
            <person name="Lanier W."/>
            <person name="Lindquist E.A."/>
            <person name="Lucas S."/>
            <person name="Mayer K.F."/>
            <person name="Moreau H."/>
            <person name="Not F."/>
            <person name="Otillar R."/>
            <person name="Panaud O."/>
            <person name="Pangilinan J."/>
            <person name="Paulsen I."/>
            <person name="Piegu B."/>
            <person name="Poliakov A."/>
            <person name="Robbens S."/>
            <person name="Schmutz J."/>
            <person name="Toulza E."/>
            <person name="Wyss T."/>
            <person name="Zelensky A."/>
            <person name="Zhou K."/>
            <person name="Armbrust E.V."/>
            <person name="Bhattacharya D."/>
            <person name="Goodenough U.W."/>
            <person name="Van de Peer Y."/>
            <person name="Grigoriev I.V."/>
        </authorList>
    </citation>
    <scope>NUCLEOTIDE SEQUENCE [LARGE SCALE GENOMIC DNA]</scope>
    <source>
        <strain evidence="3">RCC299 / NOUM17</strain>
    </source>
</reference>
<organism evidence="2 3">
    <name type="scientific">Micromonas commoda (strain RCC299 / NOUM17 / CCMP2709)</name>
    <name type="common">Picoplanktonic green alga</name>
    <dbReference type="NCBI Taxonomy" id="296587"/>
    <lineage>
        <taxon>Eukaryota</taxon>
        <taxon>Viridiplantae</taxon>
        <taxon>Chlorophyta</taxon>
        <taxon>Mamiellophyceae</taxon>
        <taxon>Mamiellales</taxon>
        <taxon>Mamiellaceae</taxon>
        <taxon>Micromonas</taxon>
    </lineage>
</organism>
<dbReference type="RefSeq" id="XP_002501527.1">
    <property type="nucleotide sequence ID" value="XM_002501481.1"/>
</dbReference>
<gene>
    <name evidence="2" type="ORF">MICPUN_58170</name>
</gene>
<sequence>MRSDASPAGFPPSTSRRLPCTGTPQTLAFAHSPSETPPHRREPGPLRNPGWETRIATGTLWSFATGLAGGAAYCVYHESLDFSHNIAAIAGNVTIAGVAFLSAKELTRLVRQTDDWVNSATAGALVGSQLAVMQRGPRYSAAGAALCGGVAGAIHYAWESDKGSDSLWRALGFRAVIDPRTGQATDDWVTPRWFPVRRLTDAEAETNEINFQMRVQSVLDGRLSEEEAAGVREEYRRRRRAEGGARAAQLRGELDGRGESPDHPASAANEDGGRARRWRWWRRSSSSSSSSS</sequence>
<dbReference type="EMBL" id="CP001325">
    <property type="protein sequence ID" value="ACO62785.1"/>
    <property type="molecule type" value="Genomic_DNA"/>
</dbReference>
<feature type="region of interest" description="Disordered" evidence="1">
    <location>
        <begin position="230"/>
        <end position="275"/>
    </location>
</feature>